<dbReference type="PANTHER" id="PTHR28058">
    <property type="entry name" value="37S RIBOSOMAL PROTEIN MRP51, MITOCHONDRIAL"/>
    <property type="match status" value="1"/>
</dbReference>
<proteinExistence type="predicted"/>
<accession>A0ABR3ZTZ3</accession>
<sequence length="482" mass="53704">MSVKRLSPTANLLRTSRLFSLPLPLPRPRSKLKATETHDSETATLPYPTHASIQTTESSLSKGDWGLKRSLPLKSTTASSTPTVNIDNIDSIDHITDFKSAADHVLTLRKWQELDMPISQVDKKKTASNNNLKPLKSVFESRYDNTELDNGTQSRDPVREPRRERWKYKGPWIAGQTDGEFNVYMEKSIRRRKLEFKEFVRERLATAKATARRREAIEKGEDVCSAEATILDEELDRYMKRIRSDEKGIHKLLEDFLDLPRDEVQASEGGQYAEYDEKGPPTTHPSAGLSYLRTASRISNHPEFGPQEFDTPVAGRVIAPQKIQTRLQARALIGVAGVVASDSKMTFHKTGELPGVANFDPDIPGGAKIWVQPRRAGIDSLGRIELIVDRADKNAVNVAQGLHSEESNFPEAAFTSAQDRAAPTFTTSPPRISRSKQGYGVEDMGVKSRSGRATPFDRLNDQQPEINDLLRGALASNSTKTT</sequence>
<dbReference type="EMBL" id="JBEFKJ010000072">
    <property type="protein sequence ID" value="KAL2036520.1"/>
    <property type="molecule type" value="Genomic_DNA"/>
</dbReference>
<comment type="caution">
    <text evidence="2">The sequence shown here is derived from an EMBL/GenBank/DDBJ whole genome shotgun (WGS) entry which is preliminary data.</text>
</comment>
<protein>
    <submittedName>
        <fullName evidence="2">Uncharacterized protein</fullName>
    </submittedName>
</protein>
<feature type="region of interest" description="Disordered" evidence="1">
    <location>
        <begin position="25"/>
        <end position="44"/>
    </location>
</feature>
<reference evidence="2 3" key="1">
    <citation type="submission" date="2024-09" db="EMBL/GenBank/DDBJ databases">
        <title>Rethinking Asexuality: The Enigmatic Case of Functional Sexual Genes in Lepraria (Stereocaulaceae).</title>
        <authorList>
            <person name="Doellman M."/>
            <person name="Sun Y."/>
            <person name="Barcenas-Pena A."/>
            <person name="Lumbsch H.T."/>
            <person name="Grewe F."/>
        </authorList>
    </citation>
    <scope>NUCLEOTIDE SEQUENCE [LARGE SCALE GENOMIC DNA]</scope>
    <source>
        <strain evidence="2 3">Mercado 3170</strain>
    </source>
</reference>
<name>A0ABR3ZTZ3_9LECA</name>
<feature type="region of interest" description="Disordered" evidence="1">
    <location>
        <begin position="269"/>
        <end position="288"/>
    </location>
</feature>
<evidence type="ECO:0000313" key="3">
    <source>
        <dbReference type="Proteomes" id="UP001590950"/>
    </source>
</evidence>
<dbReference type="InterPro" id="IPR016712">
    <property type="entry name" value="Rbsml_bS1m-like"/>
</dbReference>
<evidence type="ECO:0000313" key="2">
    <source>
        <dbReference type="EMBL" id="KAL2036520.1"/>
    </source>
</evidence>
<dbReference type="Pfam" id="PF11709">
    <property type="entry name" value="Mit_ribos_Mrp51"/>
    <property type="match status" value="1"/>
</dbReference>
<feature type="region of interest" description="Disordered" evidence="1">
    <location>
        <begin position="417"/>
        <end position="467"/>
    </location>
</feature>
<dbReference type="PANTHER" id="PTHR28058:SF1">
    <property type="entry name" value="SMALL RIBOSOMAL SUBUNIT PROTEIN BS1M"/>
    <property type="match status" value="1"/>
</dbReference>
<gene>
    <name evidence="2" type="ORF">N7G274_010750</name>
</gene>
<evidence type="ECO:0000256" key="1">
    <source>
        <dbReference type="SAM" id="MobiDB-lite"/>
    </source>
</evidence>
<keyword evidence="3" id="KW-1185">Reference proteome</keyword>
<organism evidence="2 3">
    <name type="scientific">Stereocaulon virgatum</name>
    <dbReference type="NCBI Taxonomy" id="373712"/>
    <lineage>
        <taxon>Eukaryota</taxon>
        <taxon>Fungi</taxon>
        <taxon>Dikarya</taxon>
        <taxon>Ascomycota</taxon>
        <taxon>Pezizomycotina</taxon>
        <taxon>Lecanoromycetes</taxon>
        <taxon>OSLEUM clade</taxon>
        <taxon>Lecanoromycetidae</taxon>
        <taxon>Lecanorales</taxon>
        <taxon>Lecanorineae</taxon>
        <taxon>Stereocaulaceae</taxon>
        <taxon>Stereocaulon</taxon>
    </lineage>
</organism>
<dbReference type="Proteomes" id="UP001590950">
    <property type="component" value="Unassembled WGS sequence"/>
</dbReference>